<dbReference type="GO" id="GO:0005829">
    <property type="term" value="C:cytosol"/>
    <property type="evidence" value="ECO:0007669"/>
    <property type="project" value="TreeGrafter"/>
</dbReference>
<dbReference type="PANTHER" id="PTHR46566">
    <property type="entry name" value="1-PHOSPHOFRUCTOKINASE-RELATED"/>
    <property type="match status" value="1"/>
</dbReference>
<sequence>MTESERDELPTGWPSGPGATRTIAVVGPNPAMDRTEEIEHFRPHEVNRAAVSSPRAGGKSFIVARALRRLGDDVTLYGFLGGATGSYLRDECARLGIRDRHTAIADDTRINTILVDERTRLSTVINEPGPQVSPAELRGLTTALATDIRSGDLLVLTGSLPRGADDTLYADLVVLASQRGALSIVDAEGETLVRAAAALPWAVKCNLEEFLAIAPDAPERIVTEDDRRRLVTSMQSVARWGIQLVIVTLGADGLVAVTKSHAYEVVAAAVETKNATGSGDTFLAGFVSACAAGSSLPQALQHGAAAASANAAVLVPDIGPEPRLDPLLRRTRVRRLASAAEPSVAPR</sequence>
<proteinExistence type="inferred from homology"/>
<comment type="caution">
    <text evidence="9">The sequence shown here is derived from an EMBL/GenBank/DDBJ whole genome shotgun (WGS) entry which is preliminary data.</text>
</comment>
<evidence type="ECO:0000256" key="4">
    <source>
        <dbReference type="ARBA" id="ARBA00022777"/>
    </source>
</evidence>
<keyword evidence="10" id="KW-1185">Reference proteome</keyword>
<feature type="region of interest" description="Disordered" evidence="7">
    <location>
        <begin position="1"/>
        <end position="23"/>
    </location>
</feature>
<evidence type="ECO:0000256" key="3">
    <source>
        <dbReference type="ARBA" id="ARBA00022741"/>
    </source>
</evidence>
<dbReference type="PANTHER" id="PTHR46566:SF2">
    <property type="entry name" value="ATP-DEPENDENT 6-PHOSPHOFRUCTOKINASE ISOZYME 2"/>
    <property type="match status" value="1"/>
</dbReference>
<dbReference type="SUPFAM" id="SSF53613">
    <property type="entry name" value="Ribokinase-like"/>
    <property type="match status" value="1"/>
</dbReference>
<reference evidence="9 10" key="1">
    <citation type="submission" date="2020-07" db="EMBL/GenBank/DDBJ databases">
        <title>Sequencing the genomes of 1000 actinobacteria strains.</title>
        <authorList>
            <person name="Klenk H.-P."/>
        </authorList>
    </citation>
    <scope>NUCLEOTIDE SEQUENCE [LARGE SCALE GENOMIC DNA]</scope>
    <source>
        <strain evidence="9 10">DSM 15166</strain>
    </source>
</reference>
<evidence type="ECO:0000256" key="1">
    <source>
        <dbReference type="ARBA" id="ARBA00010688"/>
    </source>
</evidence>
<dbReference type="Pfam" id="PF00294">
    <property type="entry name" value="PfkB"/>
    <property type="match status" value="1"/>
</dbReference>
<accession>A0A853DTY3</accession>
<dbReference type="PIRSF" id="PIRSF000535">
    <property type="entry name" value="1PFK/6PFK/LacC"/>
    <property type="match status" value="1"/>
</dbReference>
<dbReference type="AlphaFoldDB" id="A0A853DTY3"/>
<dbReference type="InterPro" id="IPR017583">
    <property type="entry name" value="Tagatose/fructose_Pkinase"/>
</dbReference>
<gene>
    <name evidence="9" type="ORF">HNR14_001006</name>
</gene>
<evidence type="ECO:0000256" key="5">
    <source>
        <dbReference type="ARBA" id="ARBA00022840"/>
    </source>
</evidence>
<evidence type="ECO:0000313" key="9">
    <source>
        <dbReference type="EMBL" id="NYK09125.1"/>
    </source>
</evidence>
<keyword evidence="3" id="KW-0547">Nucleotide-binding</keyword>
<evidence type="ECO:0000259" key="8">
    <source>
        <dbReference type="Pfam" id="PF00294"/>
    </source>
</evidence>
<keyword evidence="4 9" id="KW-0418">Kinase</keyword>
<dbReference type="CDD" id="cd01164">
    <property type="entry name" value="FruK_PfkB_like"/>
    <property type="match status" value="1"/>
</dbReference>
<keyword evidence="2 6" id="KW-0808">Transferase</keyword>
<dbReference type="NCBIfam" id="TIGR03168">
    <property type="entry name" value="1-PFK"/>
    <property type="match status" value="1"/>
</dbReference>
<dbReference type="EMBL" id="JACCHJ010000001">
    <property type="protein sequence ID" value="NYK09125.1"/>
    <property type="molecule type" value="Genomic_DNA"/>
</dbReference>
<dbReference type="Gene3D" id="3.40.1190.20">
    <property type="match status" value="1"/>
</dbReference>
<evidence type="ECO:0000256" key="2">
    <source>
        <dbReference type="ARBA" id="ARBA00022679"/>
    </source>
</evidence>
<keyword evidence="5" id="KW-0067">ATP-binding</keyword>
<organism evidence="9 10">
    <name type="scientific">Leifsonia naganoensis</name>
    <dbReference type="NCBI Taxonomy" id="150025"/>
    <lineage>
        <taxon>Bacteria</taxon>
        <taxon>Bacillati</taxon>
        <taxon>Actinomycetota</taxon>
        <taxon>Actinomycetes</taxon>
        <taxon>Micrococcales</taxon>
        <taxon>Microbacteriaceae</taxon>
        <taxon>Leifsonia</taxon>
    </lineage>
</organism>
<comment type="similarity">
    <text evidence="1">Belongs to the carbohydrate kinase PfkB family.</text>
</comment>
<protein>
    <submittedName>
        <fullName evidence="9">1-phosphofructokinase family hexose kinase</fullName>
    </submittedName>
</protein>
<evidence type="ECO:0000256" key="7">
    <source>
        <dbReference type="SAM" id="MobiDB-lite"/>
    </source>
</evidence>
<evidence type="ECO:0000313" key="10">
    <source>
        <dbReference type="Proteomes" id="UP000521075"/>
    </source>
</evidence>
<name>A0A853DTY3_9MICO</name>
<dbReference type="InterPro" id="IPR011611">
    <property type="entry name" value="PfkB_dom"/>
</dbReference>
<dbReference type="GO" id="GO:0005524">
    <property type="term" value="F:ATP binding"/>
    <property type="evidence" value="ECO:0007669"/>
    <property type="project" value="UniProtKB-KW"/>
</dbReference>
<dbReference type="GO" id="GO:0008443">
    <property type="term" value="F:phosphofructokinase activity"/>
    <property type="evidence" value="ECO:0007669"/>
    <property type="project" value="TreeGrafter"/>
</dbReference>
<dbReference type="RefSeq" id="WP_179700150.1">
    <property type="nucleotide sequence ID" value="NZ_BAAAHA010000004.1"/>
</dbReference>
<feature type="domain" description="Carbohydrate kinase PfkB" evidence="8">
    <location>
        <begin position="37"/>
        <end position="310"/>
    </location>
</feature>
<dbReference type="InterPro" id="IPR029056">
    <property type="entry name" value="Ribokinase-like"/>
</dbReference>
<dbReference type="Proteomes" id="UP000521075">
    <property type="component" value="Unassembled WGS sequence"/>
</dbReference>
<evidence type="ECO:0000256" key="6">
    <source>
        <dbReference type="PIRNR" id="PIRNR000535"/>
    </source>
</evidence>